<evidence type="ECO:0000256" key="1">
    <source>
        <dbReference type="SAM" id="MobiDB-lite"/>
    </source>
</evidence>
<name>A0AAW0AZZ3_9AGAR</name>
<feature type="region of interest" description="Disordered" evidence="1">
    <location>
        <begin position="341"/>
        <end position="360"/>
    </location>
</feature>
<reference evidence="2 3" key="1">
    <citation type="submission" date="2024-01" db="EMBL/GenBank/DDBJ databases">
        <title>A draft genome for a cacao thread blight-causing isolate of Paramarasmius palmivorus.</title>
        <authorList>
            <person name="Baruah I.K."/>
            <person name="Bukari Y."/>
            <person name="Amoako-Attah I."/>
            <person name="Meinhardt L.W."/>
            <person name="Bailey B.A."/>
            <person name="Cohen S.P."/>
        </authorList>
    </citation>
    <scope>NUCLEOTIDE SEQUENCE [LARGE SCALE GENOMIC DNA]</scope>
    <source>
        <strain evidence="2 3">GH-12</strain>
    </source>
</reference>
<evidence type="ECO:0000313" key="2">
    <source>
        <dbReference type="EMBL" id="KAK7019194.1"/>
    </source>
</evidence>
<organism evidence="2 3">
    <name type="scientific">Paramarasmius palmivorus</name>
    <dbReference type="NCBI Taxonomy" id="297713"/>
    <lineage>
        <taxon>Eukaryota</taxon>
        <taxon>Fungi</taxon>
        <taxon>Dikarya</taxon>
        <taxon>Basidiomycota</taxon>
        <taxon>Agaricomycotina</taxon>
        <taxon>Agaricomycetes</taxon>
        <taxon>Agaricomycetidae</taxon>
        <taxon>Agaricales</taxon>
        <taxon>Marasmiineae</taxon>
        <taxon>Marasmiaceae</taxon>
        <taxon>Paramarasmius</taxon>
    </lineage>
</organism>
<protein>
    <submittedName>
        <fullName evidence="2">Uncharacterized protein</fullName>
    </submittedName>
</protein>
<evidence type="ECO:0000313" key="3">
    <source>
        <dbReference type="Proteomes" id="UP001383192"/>
    </source>
</evidence>
<proteinExistence type="predicted"/>
<dbReference type="EMBL" id="JAYKXP010000214">
    <property type="protein sequence ID" value="KAK7019194.1"/>
    <property type="molecule type" value="Genomic_DNA"/>
</dbReference>
<dbReference type="AlphaFoldDB" id="A0AAW0AZZ3"/>
<dbReference type="Proteomes" id="UP001383192">
    <property type="component" value="Unassembled WGS sequence"/>
</dbReference>
<gene>
    <name evidence="2" type="ORF">VNI00_018152</name>
</gene>
<keyword evidence="3" id="KW-1185">Reference proteome</keyword>
<sequence>MFRDSPSIIPHLRNVLETLPPSVVISAVLDRWDIAMWEVSERDIGPYFHLPNIRGGRPKPVTSDAPLQSGEGIELLFRCRLWDVCVEWLQAFSAPYYSKGLFRHFEQEMSGASSKNLRFSIPLPLATALWSHKNPWIRQQSLRLLGHFEESWKSPDSPAYDYSEEGHNKERLAFAQAIAWHINRSDQPSELLRSKRGQEFIRFIHNEIIVRRLYSQYGFYERMWRNAISKVREVGKLPLDYFMDLPYPNKNPPPSTEPPRLGLIRYSIDTVRADEESPPLAVVESIDIQVQVCGSRGSATREIANLADNALVSSSAKRGSGIQGYTLPLESVAEGTNVAPLSAGEDEQNGAVPQDTGQDRPMSAQAIVGVAPAFSTTPHISDTTVAGSTPSGTEHISSGSQVFESAGERVPRIEEDGLGSVHTVRTSASGYQANHAEELQDEGRVGWNPTNDPNLLRVYWLRP</sequence>
<accession>A0AAW0AZZ3</accession>
<comment type="caution">
    <text evidence="2">The sequence shown here is derived from an EMBL/GenBank/DDBJ whole genome shotgun (WGS) entry which is preliminary data.</text>
</comment>